<dbReference type="EMBL" id="JYDJ01002675">
    <property type="protein sequence ID" value="KRX30168.1"/>
    <property type="molecule type" value="Genomic_DNA"/>
</dbReference>
<accession>A0A0V0STY0</accession>
<proteinExistence type="predicted"/>
<comment type="caution">
    <text evidence="1">The sequence shown here is derived from an EMBL/GenBank/DDBJ whole genome shotgun (WGS) entry which is preliminary data.</text>
</comment>
<gene>
    <name evidence="1" type="ORF">T05_7095</name>
</gene>
<organism evidence="1 2">
    <name type="scientific">Trichinella murrelli</name>
    <dbReference type="NCBI Taxonomy" id="144512"/>
    <lineage>
        <taxon>Eukaryota</taxon>
        <taxon>Metazoa</taxon>
        <taxon>Ecdysozoa</taxon>
        <taxon>Nematoda</taxon>
        <taxon>Enoplea</taxon>
        <taxon>Dorylaimia</taxon>
        <taxon>Trichinellida</taxon>
        <taxon>Trichinellidae</taxon>
        <taxon>Trichinella</taxon>
    </lineage>
</organism>
<dbReference type="AlphaFoldDB" id="A0A0V0STY0"/>
<protein>
    <submittedName>
        <fullName evidence="1">Uncharacterized protein</fullName>
    </submittedName>
</protein>
<reference evidence="1 2" key="1">
    <citation type="submission" date="2015-01" db="EMBL/GenBank/DDBJ databases">
        <title>Evolution of Trichinella species and genotypes.</title>
        <authorList>
            <person name="Korhonen P.K."/>
            <person name="Edoardo P."/>
            <person name="Giuseppe L.R."/>
            <person name="Gasser R.B."/>
        </authorList>
    </citation>
    <scope>NUCLEOTIDE SEQUENCE [LARGE SCALE GENOMIC DNA]</scope>
    <source>
        <strain evidence="1">ISS417</strain>
    </source>
</reference>
<name>A0A0V0STY0_9BILA</name>
<sequence length="40" mass="4662">MKKGISFRRIKEADISGRTLLQEEKFMNKDKKANSMKNCS</sequence>
<keyword evidence="2" id="KW-1185">Reference proteome</keyword>
<dbReference type="Proteomes" id="UP000055048">
    <property type="component" value="Unassembled WGS sequence"/>
</dbReference>
<evidence type="ECO:0000313" key="1">
    <source>
        <dbReference type="EMBL" id="KRX30168.1"/>
    </source>
</evidence>
<evidence type="ECO:0000313" key="2">
    <source>
        <dbReference type="Proteomes" id="UP000055048"/>
    </source>
</evidence>